<gene>
    <name evidence="6" type="primary">asnB_3</name>
    <name evidence="6" type="ORF">GKJPGBOP_01425</name>
</gene>
<dbReference type="GO" id="GO:0006529">
    <property type="term" value="P:asparagine biosynthetic process"/>
    <property type="evidence" value="ECO:0007669"/>
    <property type="project" value="UniProtKB-KW"/>
</dbReference>
<feature type="domain" description="Asparagine synthetase" evidence="5">
    <location>
        <begin position="186"/>
        <end position="568"/>
    </location>
</feature>
<comment type="pathway">
    <text evidence="1">Amino-acid biosynthesis; L-asparagine biosynthesis; L-asparagine from L-aspartate (L-Gln route): step 1/1.</text>
</comment>
<organism evidence="6 7">
    <name type="scientific">Streptomyces paromomycinus</name>
    <name type="common">Streptomyces rimosus subsp. paromomycinus</name>
    <dbReference type="NCBI Taxonomy" id="92743"/>
    <lineage>
        <taxon>Bacteria</taxon>
        <taxon>Bacillati</taxon>
        <taxon>Actinomycetota</taxon>
        <taxon>Actinomycetes</taxon>
        <taxon>Kitasatosporales</taxon>
        <taxon>Streptomycetaceae</taxon>
        <taxon>Streptomyces</taxon>
    </lineage>
</organism>
<keyword evidence="7" id="KW-1185">Reference proteome</keyword>
<sequence>MEHEWITSGSDGNGMAVDGLGGVRSAPGTVVRAAAEGPAALAIMGDCPATHHELHAALAAVRAGYWAELTRWAGSYWVVADNGRQQFVCGDLAGTRAVYYTRGGQETPWATTADLLGRPLVPDLPHLAARLAAGEQHWPHRTPYEEIRLVPGGFGLLLAPGAPPQLLDIACVEPVEDLREGAERFGQAFTDAVQHRVGAADGPVGADLSGGLDSSAAVVLAAAAGPVHAVTYTDGYTSGEDMAFAARVAEHTQVQHTVAAGTGEQLPFSFPAGQPTGSEPVLEAAMYAMDAAYLRPVRGLPLHLTGHGGDIVLDASGSCWVRLLQDGRRREAHRQAVAYARLRNTAPGPYWKALKDAAALGRAGSLERAAEVLERGPLTPRSAAAGWSWCRMGAGASWLTGFGRHQVALQLRQAAGDWQPQRADDFDQWAALRSVGASARGWAPYGGALGVRAVYPYLDNQVVRAAFAVPALARRGLVAYKPLLRAALPQLPAWLTARRSKGSFTAQRIAALARHHDRLDALVSASPLVTSGLIAPAAVRTALGQAARGQSATAIADLHQLLVTSWWLTGHSTPLEAAC</sequence>
<accession>A0A401VXG6</accession>
<evidence type="ECO:0000256" key="4">
    <source>
        <dbReference type="ARBA" id="ARBA00048741"/>
    </source>
</evidence>
<name>A0A401VXG6_STREY</name>
<proteinExistence type="predicted"/>
<comment type="catalytic activity">
    <reaction evidence="4">
        <text>L-aspartate + L-glutamine + ATP + H2O = L-asparagine + L-glutamate + AMP + diphosphate + H(+)</text>
        <dbReference type="Rhea" id="RHEA:12228"/>
        <dbReference type="ChEBI" id="CHEBI:15377"/>
        <dbReference type="ChEBI" id="CHEBI:15378"/>
        <dbReference type="ChEBI" id="CHEBI:29985"/>
        <dbReference type="ChEBI" id="CHEBI:29991"/>
        <dbReference type="ChEBI" id="CHEBI:30616"/>
        <dbReference type="ChEBI" id="CHEBI:33019"/>
        <dbReference type="ChEBI" id="CHEBI:58048"/>
        <dbReference type="ChEBI" id="CHEBI:58359"/>
        <dbReference type="ChEBI" id="CHEBI:456215"/>
        <dbReference type="EC" id="6.3.5.4"/>
    </reaction>
</comment>
<evidence type="ECO:0000256" key="1">
    <source>
        <dbReference type="ARBA" id="ARBA00005187"/>
    </source>
</evidence>
<dbReference type="InterPro" id="IPR001962">
    <property type="entry name" value="Asn_synthase"/>
</dbReference>
<evidence type="ECO:0000313" key="7">
    <source>
        <dbReference type="Proteomes" id="UP000286746"/>
    </source>
</evidence>
<evidence type="ECO:0000259" key="5">
    <source>
        <dbReference type="Pfam" id="PF00733"/>
    </source>
</evidence>
<dbReference type="PANTHER" id="PTHR43284">
    <property type="entry name" value="ASPARAGINE SYNTHETASE (GLUTAMINE-HYDROLYZING)"/>
    <property type="match status" value="1"/>
</dbReference>
<evidence type="ECO:0000313" key="6">
    <source>
        <dbReference type="EMBL" id="GCD41768.1"/>
    </source>
</evidence>
<dbReference type="SUPFAM" id="SSF52402">
    <property type="entry name" value="Adenine nucleotide alpha hydrolases-like"/>
    <property type="match status" value="1"/>
</dbReference>
<dbReference type="PANTHER" id="PTHR43284:SF1">
    <property type="entry name" value="ASPARAGINE SYNTHETASE"/>
    <property type="match status" value="1"/>
</dbReference>
<dbReference type="Gene3D" id="3.40.50.620">
    <property type="entry name" value="HUPs"/>
    <property type="match status" value="1"/>
</dbReference>
<dbReference type="InterPro" id="IPR014729">
    <property type="entry name" value="Rossmann-like_a/b/a_fold"/>
</dbReference>
<evidence type="ECO:0000256" key="3">
    <source>
        <dbReference type="ARBA" id="ARBA00022888"/>
    </source>
</evidence>
<evidence type="ECO:0000256" key="2">
    <source>
        <dbReference type="ARBA" id="ARBA00012737"/>
    </source>
</evidence>
<keyword evidence="3" id="KW-0061">Asparagine biosynthesis</keyword>
<dbReference type="GO" id="GO:0005829">
    <property type="term" value="C:cytosol"/>
    <property type="evidence" value="ECO:0007669"/>
    <property type="project" value="TreeGrafter"/>
</dbReference>
<dbReference type="GO" id="GO:0004066">
    <property type="term" value="F:asparagine synthase (glutamine-hydrolyzing) activity"/>
    <property type="evidence" value="ECO:0007669"/>
    <property type="project" value="UniProtKB-EC"/>
</dbReference>
<dbReference type="EMBL" id="BHZD01000001">
    <property type="protein sequence ID" value="GCD41768.1"/>
    <property type="molecule type" value="Genomic_DNA"/>
</dbReference>
<dbReference type="RefSeq" id="WP_125052933.1">
    <property type="nucleotide sequence ID" value="NZ_BHZD01000001.1"/>
</dbReference>
<protein>
    <recommendedName>
        <fullName evidence="2">asparagine synthase (glutamine-hydrolyzing)</fullName>
        <ecNumber evidence="2">6.3.5.4</ecNumber>
    </recommendedName>
</protein>
<reference evidence="6 7" key="1">
    <citation type="submission" date="2018-11" db="EMBL/GenBank/DDBJ databases">
        <title>Whole genome sequence of Streptomyces paromomycinus NBRC 15454(T).</title>
        <authorList>
            <person name="Komaki H."/>
            <person name="Tamura T."/>
        </authorList>
    </citation>
    <scope>NUCLEOTIDE SEQUENCE [LARGE SCALE GENOMIC DNA]</scope>
    <source>
        <strain evidence="6 7">NBRC 15454</strain>
    </source>
</reference>
<dbReference type="InterPro" id="IPR051786">
    <property type="entry name" value="ASN_synthetase/amidase"/>
</dbReference>
<keyword evidence="3" id="KW-0028">Amino-acid biosynthesis</keyword>
<dbReference type="AlphaFoldDB" id="A0A401VXG6"/>
<dbReference type="Proteomes" id="UP000286746">
    <property type="component" value="Unassembled WGS sequence"/>
</dbReference>
<comment type="caution">
    <text evidence="6">The sequence shown here is derived from an EMBL/GenBank/DDBJ whole genome shotgun (WGS) entry which is preliminary data.</text>
</comment>
<dbReference type="Pfam" id="PF00733">
    <property type="entry name" value="Asn_synthase"/>
    <property type="match status" value="1"/>
</dbReference>
<dbReference type="EC" id="6.3.5.4" evidence="2"/>